<organism evidence="3 4">
    <name type="scientific">Roseateles violae</name>
    <dbReference type="NCBI Taxonomy" id="3058042"/>
    <lineage>
        <taxon>Bacteria</taxon>
        <taxon>Pseudomonadati</taxon>
        <taxon>Pseudomonadota</taxon>
        <taxon>Betaproteobacteria</taxon>
        <taxon>Burkholderiales</taxon>
        <taxon>Sphaerotilaceae</taxon>
        <taxon>Roseateles</taxon>
    </lineage>
</organism>
<evidence type="ECO:0000256" key="1">
    <source>
        <dbReference type="SAM" id="Phobius"/>
    </source>
</evidence>
<dbReference type="SMART" id="SM00530">
    <property type="entry name" value="HTH_XRE"/>
    <property type="match status" value="1"/>
</dbReference>
<dbReference type="PANTHER" id="PTHR34475:SF1">
    <property type="entry name" value="CYTOSKELETON PROTEIN RODZ"/>
    <property type="match status" value="1"/>
</dbReference>
<dbReference type="InterPro" id="IPR050400">
    <property type="entry name" value="Bact_Cytoskel_RodZ"/>
</dbReference>
<dbReference type="Pfam" id="PF13464">
    <property type="entry name" value="RodZ_C"/>
    <property type="match status" value="1"/>
</dbReference>
<keyword evidence="4" id="KW-1185">Reference proteome</keyword>
<dbReference type="PANTHER" id="PTHR34475">
    <property type="match status" value="1"/>
</dbReference>
<evidence type="ECO:0000313" key="4">
    <source>
        <dbReference type="Proteomes" id="UP001228044"/>
    </source>
</evidence>
<dbReference type="Proteomes" id="UP001228044">
    <property type="component" value="Unassembled WGS sequence"/>
</dbReference>
<dbReference type="EMBL" id="JAUHHC010000007">
    <property type="protein sequence ID" value="MDN3923023.1"/>
    <property type="molecule type" value="Genomic_DNA"/>
</dbReference>
<dbReference type="RefSeq" id="WP_290361337.1">
    <property type="nucleotide sequence ID" value="NZ_JAUHHC010000007.1"/>
</dbReference>
<evidence type="ECO:0000259" key="2">
    <source>
        <dbReference type="SMART" id="SM00530"/>
    </source>
</evidence>
<sequence length="313" mass="32361">MSDDNNKDDEGEQRMTAIDSELDARPAAAAASASTAGAWLRAARQQRGLHIAALAALLKVPQAKLEALEADRYQDLPDATFTRALAKAMCRALKVDAAPVMLMLPPGGERELDVSRGLNQPYRERGGREEGASLAWLQRPVVWGPLLLLVAAAVVYLLPAHWLSAPAPVDTAATPVAAPAPMAPIASEVAATPLPAASETVQSAAVPTLPPAAASAAPLGAVPALVAQASAPAPGELPLSFKAKADSWVQVVDARGQTLLSRLLRAGEQQELAGVPPLKVTIGNVAGTELSVRGAPLDLAGQSKDNVARLELN</sequence>
<dbReference type="SUPFAM" id="SSF47413">
    <property type="entry name" value="lambda repressor-like DNA-binding domains"/>
    <property type="match status" value="1"/>
</dbReference>
<dbReference type="Gene3D" id="1.10.260.40">
    <property type="entry name" value="lambda repressor-like DNA-binding domains"/>
    <property type="match status" value="1"/>
</dbReference>
<dbReference type="Pfam" id="PF13413">
    <property type="entry name" value="HTH_25"/>
    <property type="match status" value="1"/>
</dbReference>
<comment type="caution">
    <text evidence="3">The sequence shown here is derived from an EMBL/GenBank/DDBJ whole genome shotgun (WGS) entry which is preliminary data.</text>
</comment>
<reference evidence="3 4" key="1">
    <citation type="submission" date="2023-06" db="EMBL/GenBank/DDBJ databases">
        <title>Pelomonas sp. PFR6 16S ribosomal RNA gene Genome sequencing and assembly.</title>
        <authorList>
            <person name="Woo H."/>
        </authorList>
    </citation>
    <scope>NUCLEOTIDE SEQUENCE [LARGE SCALE GENOMIC DNA]</scope>
    <source>
        <strain evidence="3 4">PFR6</strain>
    </source>
</reference>
<dbReference type="InterPro" id="IPR010982">
    <property type="entry name" value="Lambda_DNA-bd_dom_sf"/>
</dbReference>
<proteinExistence type="predicted"/>
<feature type="transmembrane region" description="Helical" evidence="1">
    <location>
        <begin position="141"/>
        <end position="162"/>
    </location>
</feature>
<gene>
    <name evidence="3" type="ORF">QWJ38_22270</name>
</gene>
<dbReference type="InterPro" id="IPR001387">
    <property type="entry name" value="Cro/C1-type_HTH"/>
</dbReference>
<evidence type="ECO:0000313" key="3">
    <source>
        <dbReference type="EMBL" id="MDN3923023.1"/>
    </source>
</evidence>
<accession>A0ABT8DZN5</accession>
<keyword evidence="1" id="KW-1133">Transmembrane helix</keyword>
<dbReference type="InterPro" id="IPR025194">
    <property type="entry name" value="RodZ-like_C"/>
</dbReference>
<protein>
    <submittedName>
        <fullName evidence="3">Helix-turn-helix domain-containing protein</fullName>
    </submittedName>
</protein>
<feature type="domain" description="HTH cro/C1-type" evidence="2">
    <location>
        <begin position="39"/>
        <end position="100"/>
    </location>
</feature>
<keyword evidence="1" id="KW-0812">Transmembrane</keyword>
<name>A0ABT8DZN5_9BURK</name>
<keyword evidence="1" id="KW-0472">Membrane</keyword>